<accession>A0A0N4YEV1</accession>
<dbReference type="STRING" id="27835.A0A0N4YEV1"/>
<dbReference type="AlphaFoldDB" id="A0A0N4YEV1"/>
<evidence type="ECO:0000313" key="3">
    <source>
        <dbReference type="WBParaSite" id="NBR_0001525101-mRNA-1"/>
    </source>
</evidence>
<dbReference type="Proteomes" id="UP000271162">
    <property type="component" value="Unassembled WGS sequence"/>
</dbReference>
<evidence type="ECO:0000313" key="2">
    <source>
        <dbReference type="Proteomes" id="UP000271162"/>
    </source>
</evidence>
<keyword evidence="2" id="KW-1185">Reference proteome</keyword>
<reference evidence="3" key="1">
    <citation type="submission" date="2017-02" db="UniProtKB">
        <authorList>
            <consortium name="WormBaseParasite"/>
        </authorList>
    </citation>
    <scope>IDENTIFICATION</scope>
</reference>
<gene>
    <name evidence="1" type="ORF">NBR_LOCUS15252</name>
</gene>
<proteinExistence type="predicted"/>
<sequence>MVLNRFQYPLLYCSCVDDCFIACATQNEMDLCFELLISQAENIKLTRYIPTGRWLPYLNVQVSIAWGKFHTRRYRKPNSKNIIVYFRSAQPSQMKRAVVKNMFRTAAVVSSSSDLKSGHGS</sequence>
<name>A0A0N4YEV1_NIPBR</name>
<protein>
    <submittedName>
        <fullName evidence="3">Reverse transcriptase domain-containing protein</fullName>
    </submittedName>
</protein>
<reference evidence="1 2" key="2">
    <citation type="submission" date="2018-11" db="EMBL/GenBank/DDBJ databases">
        <authorList>
            <consortium name="Pathogen Informatics"/>
        </authorList>
    </citation>
    <scope>NUCLEOTIDE SEQUENCE [LARGE SCALE GENOMIC DNA]</scope>
</reference>
<dbReference type="EMBL" id="UYSL01021660">
    <property type="protein sequence ID" value="VDL78846.1"/>
    <property type="molecule type" value="Genomic_DNA"/>
</dbReference>
<evidence type="ECO:0000313" key="1">
    <source>
        <dbReference type="EMBL" id="VDL78846.1"/>
    </source>
</evidence>
<organism evidence="3">
    <name type="scientific">Nippostrongylus brasiliensis</name>
    <name type="common">Rat hookworm</name>
    <dbReference type="NCBI Taxonomy" id="27835"/>
    <lineage>
        <taxon>Eukaryota</taxon>
        <taxon>Metazoa</taxon>
        <taxon>Ecdysozoa</taxon>
        <taxon>Nematoda</taxon>
        <taxon>Chromadorea</taxon>
        <taxon>Rhabditida</taxon>
        <taxon>Rhabditina</taxon>
        <taxon>Rhabditomorpha</taxon>
        <taxon>Strongyloidea</taxon>
        <taxon>Heligmosomidae</taxon>
        <taxon>Nippostrongylus</taxon>
    </lineage>
</organism>
<dbReference type="WBParaSite" id="NBR_0001525101-mRNA-1">
    <property type="protein sequence ID" value="NBR_0001525101-mRNA-1"/>
    <property type="gene ID" value="NBR_0001525101"/>
</dbReference>